<dbReference type="CDD" id="cd17502">
    <property type="entry name" value="MFS_Azr1_MDR_like"/>
    <property type="match status" value="1"/>
</dbReference>
<dbReference type="Pfam" id="PF07690">
    <property type="entry name" value="MFS_1"/>
    <property type="match status" value="1"/>
</dbReference>
<feature type="transmembrane region" description="Helical" evidence="8">
    <location>
        <begin position="452"/>
        <end position="470"/>
    </location>
</feature>
<keyword evidence="11" id="KW-1185">Reference proteome</keyword>
<feature type="transmembrane region" description="Helical" evidence="8">
    <location>
        <begin position="416"/>
        <end position="440"/>
    </location>
</feature>
<dbReference type="AlphaFoldDB" id="A0A0C9VP45"/>
<feature type="compositionally biased region" description="Basic and acidic residues" evidence="7">
    <location>
        <begin position="551"/>
        <end position="575"/>
    </location>
</feature>
<feature type="domain" description="Major facilitator superfamily (MFS) profile" evidence="9">
    <location>
        <begin position="60"/>
        <end position="547"/>
    </location>
</feature>
<dbReference type="PANTHER" id="PTHR23501:SF189">
    <property type="entry name" value="DRUG TRANSPORTER, PUTATIVE (AFU_ORTHOLOGUE AFUA_4G03920)-RELATED"/>
    <property type="match status" value="1"/>
</dbReference>
<dbReference type="Gene3D" id="1.20.1720.10">
    <property type="entry name" value="Multidrug resistance protein D"/>
    <property type="match status" value="1"/>
</dbReference>
<dbReference type="Proteomes" id="UP000054279">
    <property type="component" value="Unassembled WGS sequence"/>
</dbReference>
<dbReference type="GO" id="GO:0022857">
    <property type="term" value="F:transmembrane transporter activity"/>
    <property type="evidence" value="ECO:0007669"/>
    <property type="project" value="InterPro"/>
</dbReference>
<keyword evidence="6 8" id="KW-0472">Membrane</keyword>
<dbReference type="Gene3D" id="1.20.1250.20">
    <property type="entry name" value="MFS general substrate transporter like domains"/>
    <property type="match status" value="1"/>
</dbReference>
<gene>
    <name evidence="10" type="ORF">M422DRAFT_174487</name>
</gene>
<feature type="transmembrane region" description="Helical" evidence="8">
    <location>
        <begin position="353"/>
        <end position="374"/>
    </location>
</feature>
<dbReference type="SUPFAM" id="SSF103473">
    <property type="entry name" value="MFS general substrate transporter"/>
    <property type="match status" value="1"/>
</dbReference>
<feature type="transmembrane region" description="Helical" evidence="8">
    <location>
        <begin position="125"/>
        <end position="143"/>
    </location>
</feature>
<feature type="transmembrane region" description="Helical" evidence="8">
    <location>
        <begin position="247"/>
        <end position="270"/>
    </location>
</feature>
<feature type="transmembrane region" description="Helical" evidence="8">
    <location>
        <begin position="213"/>
        <end position="235"/>
    </location>
</feature>
<evidence type="ECO:0000259" key="9">
    <source>
        <dbReference type="PROSITE" id="PS50850"/>
    </source>
</evidence>
<evidence type="ECO:0000256" key="7">
    <source>
        <dbReference type="SAM" id="MobiDB-lite"/>
    </source>
</evidence>
<protein>
    <recommendedName>
        <fullName evidence="9">Major facilitator superfamily (MFS) profile domain-containing protein</fullName>
    </recommendedName>
</protein>
<evidence type="ECO:0000256" key="1">
    <source>
        <dbReference type="ARBA" id="ARBA00004127"/>
    </source>
</evidence>
<feature type="transmembrane region" description="Helical" evidence="8">
    <location>
        <begin position="183"/>
        <end position="201"/>
    </location>
</feature>
<feature type="transmembrane region" description="Helical" evidence="8">
    <location>
        <begin position="282"/>
        <end position="299"/>
    </location>
</feature>
<evidence type="ECO:0000256" key="6">
    <source>
        <dbReference type="ARBA" id="ARBA00023136"/>
    </source>
</evidence>
<comment type="similarity">
    <text evidence="2">Belongs to the major facilitator superfamily.</text>
</comment>
<feature type="transmembrane region" description="Helical" evidence="8">
    <location>
        <begin position="149"/>
        <end position="171"/>
    </location>
</feature>
<dbReference type="GO" id="GO:0012505">
    <property type="term" value="C:endomembrane system"/>
    <property type="evidence" value="ECO:0007669"/>
    <property type="project" value="UniProtKB-SubCell"/>
</dbReference>
<reference evidence="10 11" key="1">
    <citation type="submission" date="2014-06" db="EMBL/GenBank/DDBJ databases">
        <title>Evolutionary Origins and Diversification of the Mycorrhizal Mutualists.</title>
        <authorList>
            <consortium name="DOE Joint Genome Institute"/>
            <consortium name="Mycorrhizal Genomics Consortium"/>
            <person name="Kohler A."/>
            <person name="Kuo A."/>
            <person name="Nagy L.G."/>
            <person name="Floudas D."/>
            <person name="Copeland A."/>
            <person name="Barry K.W."/>
            <person name="Cichocki N."/>
            <person name="Veneault-Fourrey C."/>
            <person name="LaButti K."/>
            <person name="Lindquist E.A."/>
            <person name="Lipzen A."/>
            <person name="Lundell T."/>
            <person name="Morin E."/>
            <person name="Murat C."/>
            <person name="Riley R."/>
            <person name="Ohm R."/>
            <person name="Sun H."/>
            <person name="Tunlid A."/>
            <person name="Henrissat B."/>
            <person name="Grigoriev I.V."/>
            <person name="Hibbett D.S."/>
            <person name="Martin F."/>
        </authorList>
    </citation>
    <scope>NUCLEOTIDE SEQUENCE [LARGE SCALE GENOMIC DNA]</scope>
    <source>
        <strain evidence="10 11">SS14</strain>
    </source>
</reference>
<evidence type="ECO:0000256" key="5">
    <source>
        <dbReference type="ARBA" id="ARBA00022989"/>
    </source>
</evidence>
<dbReference type="PROSITE" id="PS50850">
    <property type="entry name" value="MFS"/>
    <property type="match status" value="1"/>
</dbReference>
<evidence type="ECO:0000256" key="2">
    <source>
        <dbReference type="ARBA" id="ARBA00008335"/>
    </source>
</evidence>
<dbReference type="EMBL" id="KN837148">
    <property type="protein sequence ID" value="KIJ39865.1"/>
    <property type="molecule type" value="Genomic_DNA"/>
</dbReference>
<keyword evidence="3" id="KW-0813">Transport</keyword>
<dbReference type="InterPro" id="IPR020846">
    <property type="entry name" value="MFS_dom"/>
</dbReference>
<comment type="subcellular location">
    <subcellularLocation>
        <location evidence="1">Endomembrane system</location>
        <topology evidence="1">Multi-pass membrane protein</topology>
    </subcellularLocation>
</comment>
<dbReference type="PANTHER" id="PTHR23501">
    <property type="entry name" value="MAJOR FACILITATOR SUPERFAMILY"/>
    <property type="match status" value="1"/>
</dbReference>
<feature type="transmembrane region" description="Helical" evidence="8">
    <location>
        <begin position="320"/>
        <end position="341"/>
    </location>
</feature>
<keyword evidence="5 8" id="KW-1133">Transmembrane helix</keyword>
<evidence type="ECO:0000313" key="11">
    <source>
        <dbReference type="Proteomes" id="UP000054279"/>
    </source>
</evidence>
<accession>A0A0C9VP45</accession>
<feature type="transmembrane region" description="Helical" evidence="8">
    <location>
        <begin position="524"/>
        <end position="543"/>
    </location>
</feature>
<evidence type="ECO:0000256" key="3">
    <source>
        <dbReference type="ARBA" id="ARBA00022448"/>
    </source>
</evidence>
<feature type="transmembrane region" description="Helical" evidence="8">
    <location>
        <begin position="94"/>
        <end position="113"/>
    </location>
</feature>
<evidence type="ECO:0000256" key="4">
    <source>
        <dbReference type="ARBA" id="ARBA00022692"/>
    </source>
</evidence>
<keyword evidence="4 8" id="KW-0812">Transmembrane</keyword>
<feature type="transmembrane region" description="Helical" evidence="8">
    <location>
        <begin position="57"/>
        <end position="82"/>
    </location>
</feature>
<organism evidence="10 11">
    <name type="scientific">Sphaerobolus stellatus (strain SS14)</name>
    <dbReference type="NCBI Taxonomy" id="990650"/>
    <lineage>
        <taxon>Eukaryota</taxon>
        <taxon>Fungi</taxon>
        <taxon>Dikarya</taxon>
        <taxon>Basidiomycota</taxon>
        <taxon>Agaricomycotina</taxon>
        <taxon>Agaricomycetes</taxon>
        <taxon>Phallomycetidae</taxon>
        <taxon>Geastrales</taxon>
        <taxon>Sphaerobolaceae</taxon>
        <taxon>Sphaerobolus</taxon>
    </lineage>
</organism>
<dbReference type="HOGENOM" id="CLU_000960_22_0_1"/>
<sequence length="608" mass="65632">MSVSPSTAVSSSTNIEEALELARHDQDTLDETIDHHDQKTKELELTDQTNLLPFRRVLVVFLGLASCIVVSALDSTIVATALPTISAFFNAGSISSWVPSATLLTSTAFQPLYGRFSDIFGRKATLTVAMSLYMIGSLAAGFSRSIIELIIFRGVAGAGSGGIVTIGQVIMSDVVSLRDRGKYQGIIGGFVAFGYAVGPLIGGALAEKVTWRWCFWVTIPVSAFATCVVIFVLPLKPVTGDMKRKLLAIDYLGAILTLGGCALILLPLIWGGVTFPWVSAKVLGTLISGIVVLVIFCLWEWKGARLPIVPMYIFRHSTVCGVYITMFINGFIFYTTMFYIPQFFQVALGYSPIRSGIFTLPVLVSQTVASFCAGQLVSMTGRYRTIVYFGFAVWAIGCGCLSTLDQSKPKVDQVIFMLLSGIGAGQTLQTTTVAAQASVARKDMSVVTAVRNFVRFVGGALSLAVGSSIINNALISRAHSIGLSEDLLHQVTNDPTLIARQGFNLTAEIRHELLEGYTRGFREMFLLNASLAAFAAVVAFIMIKHKELTRSDDAQRKADARKREKAEMKSMKDGGLEGGTQLATAQEKNSNTADTAMRPSRPPPTNDS</sequence>
<dbReference type="PRINTS" id="PR01036">
    <property type="entry name" value="TCRTETB"/>
</dbReference>
<name>A0A0C9VP45_SPHS4</name>
<dbReference type="InterPro" id="IPR036259">
    <property type="entry name" value="MFS_trans_sf"/>
</dbReference>
<evidence type="ECO:0000313" key="10">
    <source>
        <dbReference type="EMBL" id="KIJ39865.1"/>
    </source>
</evidence>
<feature type="region of interest" description="Disordered" evidence="7">
    <location>
        <begin position="551"/>
        <end position="608"/>
    </location>
</feature>
<feature type="transmembrane region" description="Helical" evidence="8">
    <location>
        <begin position="386"/>
        <end position="404"/>
    </location>
</feature>
<dbReference type="FunFam" id="1.20.1720.10:FF:000013">
    <property type="entry name" value="Related to multidrug resistance proteins"/>
    <property type="match status" value="1"/>
</dbReference>
<dbReference type="OrthoDB" id="10021397at2759"/>
<feature type="compositionally biased region" description="Polar residues" evidence="7">
    <location>
        <begin position="581"/>
        <end position="594"/>
    </location>
</feature>
<dbReference type="InterPro" id="IPR011701">
    <property type="entry name" value="MFS"/>
</dbReference>
<proteinExistence type="inferred from homology"/>
<evidence type="ECO:0000256" key="8">
    <source>
        <dbReference type="SAM" id="Phobius"/>
    </source>
</evidence>
<dbReference type="GO" id="GO:0005886">
    <property type="term" value="C:plasma membrane"/>
    <property type="evidence" value="ECO:0007669"/>
    <property type="project" value="TreeGrafter"/>
</dbReference>